<sequence length="292" mass="33834">MSVPLVSVCVVTYNQEKYITKCLESIVSQETDFDFEIIISDDCSTDRTPDIIKKYANNFSSIKIIQRDKNLGALENFLSTHSLATGKYVCHIDGDDYWLPNKLKTQVAFMEKNPKCNISWHRVKVSYSDKRIVDDLFTKKIINGKYYRKDILQYITIGMNSSKMYRRNTFFYPQVDIPVTDYFLNVEQVGDNYAAFVGNEILGVYRAGIGIASDGNKTKIMLSKTFSYFKEKYPDLKSHIVAAALTLFLAALKNKRKENMKIFYKHLFSRKILIALFILIKKYSIIKNFRLP</sequence>
<dbReference type="InterPro" id="IPR029044">
    <property type="entry name" value="Nucleotide-diphossugar_trans"/>
</dbReference>
<dbReference type="EMBL" id="LOMY01000015">
    <property type="protein sequence ID" value="OCQ54403.1"/>
    <property type="molecule type" value="Genomic_DNA"/>
</dbReference>
<dbReference type="PATRIC" id="fig|286156.4.peg.367"/>
<dbReference type="PANTHER" id="PTHR22916">
    <property type="entry name" value="GLYCOSYLTRANSFERASE"/>
    <property type="match status" value="1"/>
</dbReference>
<organism evidence="2 3">
    <name type="scientific">Photorhabdus australis subsp. thailandensis</name>
    <dbReference type="NCBI Taxonomy" id="2805096"/>
    <lineage>
        <taxon>Bacteria</taxon>
        <taxon>Pseudomonadati</taxon>
        <taxon>Pseudomonadota</taxon>
        <taxon>Gammaproteobacteria</taxon>
        <taxon>Enterobacterales</taxon>
        <taxon>Morganellaceae</taxon>
        <taxon>Photorhabdus</taxon>
    </lineage>
</organism>
<dbReference type="GO" id="GO:0016758">
    <property type="term" value="F:hexosyltransferase activity"/>
    <property type="evidence" value="ECO:0007669"/>
    <property type="project" value="UniProtKB-ARBA"/>
</dbReference>
<dbReference type="EC" id="2.4.-.-" evidence="2"/>
<proteinExistence type="predicted"/>
<dbReference type="RefSeq" id="WP_065821817.1">
    <property type="nucleotide sequence ID" value="NZ_CAWMQZ010000015.1"/>
</dbReference>
<dbReference type="STRING" id="286156.Ppb6_00305"/>
<dbReference type="SUPFAM" id="SSF53448">
    <property type="entry name" value="Nucleotide-diphospho-sugar transferases"/>
    <property type="match status" value="1"/>
</dbReference>
<accession>A0A1C0U939</accession>
<dbReference type="InterPro" id="IPR001173">
    <property type="entry name" value="Glyco_trans_2-like"/>
</dbReference>
<dbReference type="PANTHER" id="PTHR22916:SF71">
    <property type="entry name" value="GLYCOSYL TRANSFERASE"/>
    <property type="match status" value="1"/>
</dbReference>
<gene>
    <name evidence="2" type="primary">epsE</name>
    <name evidence="2" type="ORF">Ppb6_00305</name>
</gene>
<name>A0A1C0U939_9GAMM</name>
<reference evidence="2 3" key="1">
    <citation type="submission" date="2015-12" db="EMBL/GenBank/DDBJ databases">
        <title>Genome comparisons provide insights into the role of secondary metabolites in the pathogenic phase of the Photorhabdus life cycle.</title>
        <authorList>
            <person name="Tobias N.J."/>
            <person name="Mishra B."/>
            <person name="Gupta D.K."/>
            <person name="Thines M."/>
            <person name="Stinear T.P."/>
            <person name="Bode H.B."/>
        </authorList>
    </citation>
    <scope>NUCLEOTIDE SEQUENCE [LARGE SCALE GENOMIC DNA]</scope>
    <source>
        <strain evidence="2 3">PB68.1</strain>
    </source>
</reference>
<dbReference type="Proteomes" id="UP000093476">
    <property type="component" value="Unassembled WGS sequence"/>
</dbReference>
<dbReference type="AlphaFoldDB" id="A0A1C0U939"/>
<keyword evidence="2" id="KW-0808">Transferase</keyword>
<protein>
    <submittedName>
        <fullName evidence="2">Putative glycosyltransferase EpsE</fullName>
        <ecNumber evidence="2">2.4.-.-</ecNumber>
    </submittedName>
</protein>
<keyword evidence="3" id="KW-1185">Reference proteome</keyword>
<comment type="caution">
    <text evidence="2">The sequence shown here is derived from an EMBL/GenBank/DDBJ whole genome shotgun (WGS) entry which is preliminary data.</text>
</comment>
<dbReference type="Gene3D" id="3.90.550.10">
    <property type="entry name" value="Spore Coat Polysaccharide Biosynthesis Protein SpsA, Chain A"/>
    <property type="match status" value="1"/>
</dbReference>
<feature type="domain" description="Glycosyltransferase 2-like" evidence="1">
    <location>
        <begin position="7"/>
        <end position="168"/>
    </location>
</feature>
<evidence type="ECO:0000313" key="2">
    <source>
        <dbReference type="EMBL" id="OCQ54403.1"/>
    </source>
</evidence>
<dbReference type="Pfam" id="PF00535">
    <property type="entry name" value="Glycos_transf_2"/>
    <property type="match status" value="1"/>
</dbReference>
<keyword evidence="2" id="KW-0328">Glycosyltransferase</keyword>
<evidence type="ECO:0000259" key="1">
    <source>
        <dbReference type="Pfam" id="PF00535"/>
    </source>
</evidence>
<evidence type="ECO:0000313" key="3">
    <source>
        <dbReference type="Proteomes" id="UP000093476"/>
    </source>
</evidence>